<feature type="chain" id="PRO_5013098058" evidence="1">
    <location>
        <begin position="24"/>
        <end position="359"/>
    </location>
</feature>
<evidence type="ECO:0000256" key="1">
    <source>
        <dbReference type="SAM" id="SignalP"/>
    </source>
</evidence>
<dbReference type="EMBL" id="FMJC01000002">
    <property type="protein sequence ID" value="SCM74435.1"/>
    <property type="molecule type" value="Genomic_DNA"/>
</dbReference>
<proteinExistence type="predicted"/>
<dbReference type="InterPro" id="IPR050902">
    <property type="entry name" value="ABC_Transporter_SBP"/>
</dbReference>
<dbReference type="RefSeq" id="WP_179981158.1">
    <property type="nucleotide sequence ID" value="NZ_LT608333.1"/>
</dbReference>
<accession>A0A212LA77</accession>
<gene>
    <name evidence="3" type="ORF">KL86DES1_21938</name>
</gene>
<dbReference type="SUPFAM" id="SSF53807">
    <property type="entry name" value="Helical backbone' metal receptor"/>
    <property type="match status" value="1"/>
</dbReference>
<evidence type="ECO:0000259" key="2">
    <source>
        <dbReference type="PROSITE" id="PS50983"/>
    </source>
</evidence>
<dbReference type="Gene3D" id="3.40.50.1980">
    <property type="entry name" value="Nitrogenase molybdenum iron protein domain"/>
    <property type="match status" value="2"/>
</dbReference>
<protein>
    <submittedName>
        <fullName evidence="3">Periplasmic binding protein</fullName>
    </submittedName>
</protein>
<dbReference type="InterPro" id="IPR002491">
    <property type="entry name" value="ABC_transptr_periplasmic_BD"/>
</dbReference>
<dbReference type="AlphaFoldDB" id="A0A212LA77"/>
<dbReference type="PANTHER" id="PTHR30535">
    <property type="entry name" value="VITAMIN B12-BINDING PROTEIN"/>
    <property type="match status" value="1"/>
</dbReference>
<dbReference type="Pfam" id="PF01497">
    <property type="entry name" value="Peripla_BP_2"/>
    <property type="match status" value="1"/>
</dbReference>
<reference evidence="3" key="1">
    <citation type="submission" date="2016-08" db="EMBL/GenBank/DDBJ databases">
        <authorList>
            <person name="Seilhamer J.J."/>
        </authorList>
    </citation>
    <scope>NUCLEOTIDE SEQUENCE</scope>
    <source>
        <strain evidence="3">86-1</strain>
    </source>
</reference>
<name>A0A212LA77_9BACT</name>
<dbReference type="PANTHER" id="PTHR30535:SF34">
    <property type="entry name" value="MOLYBDATE-BINDING PROTEIN MOLA"/>
    <property type="match status" value="1"/>
</dbReference>
<keyword evidence="1" id="KW-0732">Signal</keyword>
<dbReference type="PROSITE" id="PS50983">
    <property type="entry name" value="FE_B12_PBP"/>
    <property type="match status" value="1"/>
</dbReference>
<evidence type="ECO:0000313" key="3">
    <source>
        <dbReference type="EMBL" id="SCM74435.1"/>
    </source>
</evidence>
<sequence length="359" mass="39303">MAKTLSLLLLALALLTGAAPAGARPVTDAMGRVVEVPEPQNVRRVIALGSSMAFVTYLGEQDRIVGVEDIDKSVIAKPYVLCNRERFKDLPVVGKAGAVRVPNYERIVGLNPDVVFIVSTDPSEPDMLQRKLRVPVIALSQGQPAFDSKIFFESILLAGNILGREERAHELVTGIRALATRLPAPAEEAVAQAYVGGLSYRGNQDIKSTAADFLPFTLAGVKNMADGMGQSGHFFINREFLLAADPPLIFIDGNGLPLIRQALGSERGYYERLTALTSGNTWLLLPHTAYFNNPEVLYINAFFMAKAAYPRRYPDLDPEALADEIFILFNGRPLYEDMVRVTGRPGRLQLTAQGLDYAR</sequence>
<organism evidence="3">
    <name type="scientific">uncultured Desulfovibrio sp</name>
    <dbReference type="NCBI Taxonomy" id="167968"/>
    <lineage>
        <taxon>Bacteria</taxon>
        <taxon>Pseudomonadati</taxon>
        <taxon>Thermodesulfobacteriota</taxon>
        <taxon>Desulfovibrionia</taxon>
        <taxon>Desulfovibrionales</taxon>
        <taxon>Desulfovibrionaceae</taxon>
        <taxon>Desulfovibrio</taxon>
        <taxon>environmental samples</taxon>
    </lineage>
</organism>
<feature type="domain" description="Fe/B12 periplasmic-binding" evidence="2">
    <location>
        <begin position="43"/>
        <end position="316"/>
    </location>
</feature>
<feature type="signal peptide" evidence="1">
    <location>
        <begin position="1"/>
        <end position="23"/>
    </location>
</feature>